<evidence type="ECO:0000256" key="3">
    <source>
        <dbReference type="ARBA" id="ARBA00023065"/>
    </source>
</evidence>
<feature type="transmembrane region" description="Helical" evidence="5">
    <location>
        <begin position="194"/>
        <end position="214"/>
    </location>
</feature>
<evidence type="ECO:0000313" key="7">
    <source>
        <dbReference type="EMBL" id="CAE5957751.1"/>
    </source>
</evidence>
<dbReference type="InterPro" id="IPR010920">
    <property type="entry name" value="LSM_dom_sf"/>
</dbReference>
<dbReference type="GO" id="GO:0006820">
    <property type="term" value="P:monoatomic anion transport"/>
    <property type="evidence" value="ECO:0007669"/>
    <property type="project" value="TreeGrafter"/>
</dbReference>
<feature type="transmembrane region" description="Helical" evidence="5">
    <location>
        <begin position="152"/>
        <end position="173"/>
    </location>
</feature>
<dbReference type="PANTHER" id="PTHR31618:SF1">
    <property type="entry name" value="EF-HAND DOMAIN-CONTAINING PROTEIN"/>
    <property type="match status" value="1"/>
</dbReference>
<keyword evidence="4" id="KW-0407">Ion channel</keyword>
<dbReference type="Pfam" id="PF00924">
    <property type="entry name" value="MS_channel_2nd"/>
    <property type="match status" value="1"/>
</dbReference>
<accession>A0A8S1ZEA2</accession>
<feature type="transmembrane region" description="Helical" evidence="5">
    <location>
        <begin position="376"/>
        <end position="396"/>
    </location>
</feature>
<dbReference type="EMBL" id="LR999451">
    <property type="protein sequence ID" value="CAE5957751.1"/>
    <property type="molecule type" value="Genomic_DNA"/>
</dbReference>
<keyword evidence="3" id="KW-0406">Ion transport</keyword>
<keyword evidence="8" id="KW-1185">Reference proteome</keyword>
<feature type="transmembrane region" description="Helical" evidence="5">
    <location>
        <begin position="402"/>
        <end position="420"/>
    </location>
</feature>
<comment type="similarity">
    <text evidence="2">Belongs to the MscS (TC 1.A.23) family.</text>
</comment>
<dbReference type="InterPro" id="IPR016688">
    <property type="entry name" value="MscS-like_plants/fungi"/>
</dbReference>
<evidence type="ECO:0000256" key="4">
    <source>
        <dbReference type="ARBA" id="ARBA00023303"/>
    </source>
</evidence>
<feature type="domain" description="Mechanosensitive ion channel MscS" evidence="6">
    <location>
        <begin position="429"/>
        <end position="489"/>
    </location>
</feature>
<keyword evidence="5" id="KW-0472">Membrane</keyword>
<feature type="transmembrane region" description="Helical" evidence="5">
    <location>
        <begin position="72"/>
        <end position="89"/>
    </location>
</feature>
<dbReference type="SUPFAM" id="SSF50182">
    <property type="entry name" value="Sm-like ribonucleoproteins"/>
    <property type="match status" value="1"/>
</dbReference>
<gene>
    <name evidence="7" type="ORF">AARE701A_LOCUS1428</name>
</gene>
<dbReference type="GO" id="GO:0008381">
    <property type="term" value="F:mechanosensitive monoatomic ion channel activity"/>
    <property type="evidence" value="ECO:0007669"/>
    <property type="project" value="TreeGrafter"/>
</dbReference>
<feature type="transmembrane region" description="Helical" evidence="5">
    <location>
        <begin position="109"/>
        <end position="132"/>
    </location>
</feature>
<keyword evidence="5" id="KW-1133">Transmembrane helix</keyword>
<reference evidence="7" key="1">
    <citation type="submission" date="2021-01" db="EMBL/GenBank/DDBJ databases">
        <authorList>
            <person name="Bezrukov I."/>
        </authorList>
    </citation>
    <scope>NUCLEOTIDE SEQUENCE</scope>
</reference>
<evidence type="ECO:0000256" key="2">
    <source>
        <dbReference type="ARBA" id="ARBA00008017"/>
    </source>
</evidence>
<protein>
    <recommendedName>
        <fullName evidence="6">Mechanosensitive ion channel MscS domain-containing protein</fullName>
    </recommendedName>
</protein>
<comment type="subcellular location">
    <subcellularLocation>
        <location evidence="1">Membrane</location>
        <topology evidence="1">Multi-pass membrane protein</topology>
    </subcellularLocation>
</comment>
<proteinExistence type="inferred from homology"/>
<evidence type="ECO:0000259" key="6">
    <source>
        <dbReference type="Pfam" id="PF00924"/>
    </source>
</evidence>
<evidence type="ECO:0000313" key="8">
    <source>
        <dbReference type="Proteomes" id="UP000682877"/>
    </source>
</evidence>
<sequence>MDTENANTGSQTEEQCSFLTLSNRSRLPGKLPFLPDRKKRMLPTLWKRLFAWISRKPLDDGEENKYSSYWKYIEWVLVAAITAVIFTTISVRSLRGKLVLGMSLLKSEVFLLMAIGCRLVSAVVVGIIVRVLHKLFRYSDGFLYVVYKVQGIFKWTVIAWILLAAWEIIYGELQGILDSKVMTMIEKVLIDGGIVLSLWFVKSILVMSLASWFYMHTYYEKVSDSLFYRYVVEALMGLPLIEYRRYLPIETSEALRDLHKLNPKDLSSWHMKQMMIEKKEGIALRIKTEDEAKREAERIFQNVAKPSSQFIDLEDLKRFLPTDEALKTLNIFRSTYEDDVNIQISLVFLQEWMVHSFKRDRSLLLSLRDMDNASKIIGTIFNILFGGLLVAISIPLLELGGVKYLASIGTSAFILTFLFGQTWKDHYSAIQLLYIRHPFDVGDEVEIEEKEMVVEKLNVLSTDFVGRDNKKRTMGNAGICDKLVTNNTRSELPAWTTENLV</sequence>
<dbReference type="PANTHER" id="PTHR31618">
    <property type="entry name" value="MECHANOSENSITIVE ION CHANNEL PROTEIN 5"/>
    <property type="match status" value="1"/>
</dbReference>
<keyword evidence="3" id="KW-0813">Transport</keyword>
<evidence type="ECO:0000256" key="5">
    <source>
        <dbReference type="SAM" id="Phobius"/>
    </source>
</evidence>
<dbReference type="GO" id="GO:0005886">
    <property type="term" value="C:plasma membrane"/>
    <property type="evidence" value="ECO:0007669"/>
    <property type="project" value="TreeGrafter"/>
</dbReference>
<dbReference type="AlphaFoldDB" id="A0A8S1ZEA2"/>
<evidence type="ECO:0000256" key="1">
    <source>
        <dbReference type="ARBA" id="ARBA00004141"/>
    </source>
</evidence>
<name>A0A8S1ZEA2_ARAAE</name>
<dbReference type="InterPro" id="IPR006685">
    <property type="entry name" value="MscS_channel_2nd"/>
</dbReference>
<keyword evidence="5" id="KW-0812">Transmembrane</keyword>
<organism evidence="7 8">
    <name type="scientific">Arabidopsis arenosa</name>
    <name type="common">Sand rock-cress</name>
    <name type="synonym">Cardaminopsis arenosa</name>
    <dbReference type="NCBI Taxonomy" id="38785"/>
    <lineage>
        <taxon>Eukaryota</taxon>
        <taxon>Viridiplantae</taxon>
        <taxon>Streptophyta</taxon>
        <taxon>Embryophyta</taxon>
        <taxon>Tracheophyta</taxon>
        <taxon>Spermatophyta</taxon>
        <taxon>Magnoliopsida</taxon>
        <taxon>eudicotyledons</taxon>
        <taxon>Gunneridae</taxon>
        <taxon>Pentapetalae</taxon>
        <taxon>rosids</taxon>
        <taxon>malvids</taxon>
        <taxon>Brassicales</taxon>
        <taxon>Brassicaceae</taxon>
        <taxon>Camelineae</taxon>
        <taxon>Arabidopsis</taxon>
    </lineage>
</organism>
<dbReference type="Proteomes" id="UP000682877">
    <property type="component" value="Chromosome 1"/>
</dbReference>